<keyword evidence="10" id="KW-0675">Receptor</keyword>
<dbReference type="PANTHER" id="PTHR40980:SF3">
    <property type="entry name" value="TONB-DEPENDENT RECEPTOR-LIKE BETA-BARREL DOMAIN-CONTAINING PROTEIN"/>
    <property type="match status" value="1"/>
</dbReference>
<feature type="domain" description="TonB-dependent receptor plug" evidence="9">
    <location>
        <begin position="69"/>
        <end position="169"/>
    </location>
</feature>
<dbReference type="EMBL" id="CP048751">
    <property type="protein sequence ID" value="QIH73650.1"/>
    <property type="molecule type" value="Genomic_DNA"/>
</dbReference>
<proteinExistence type="inferred from homology"/>
<dbReference type="Pfam" id="PF07715">
    <property type="entry name" value="Plug"/>
    <property type="match status" value="1"/>
</dbReference>
<reference evidence="10 11" key="1">
    <citation type="submission" date="2020-01" db="EMBL/GenBank/DDBJ databases">
        <authorList>
            <person name="Wang S."/>
        </authorList>
    </citation>
    <scope>NUCLEOTIDE SEQUENCE [LARGE SCALE GENOMIC DNA]</scope>
    <source>
        <strain evidence="10 11">D151-2-6</strain>
    </source>
</reference>
<keyword evidence="5" id="KW-0998">Cell outer membrane</keyword>
<evidence type="ECO:0000313" key="11">
    <source>
        <dbReference type="Proteomes" id="UP000501325"/>
    </source>
</evidence>
<dbReference type="InterPro" id="IPR012910">
    <property type="entry name" value="Plug_dom"/>
</dbReference>
<dbReference type="Proteomes" id="UP000501325">
    <property type="component" value="Chromosome"/>
</dbReference>
<keyword evidence="3 6" id="KW-0798">TonB box</keyword>
<keyword evidence="2 7" id="KW-0732">Signal</keyword>
<evidence type="ECO:0000256" key="7">
    <source>
        <dbReference type="SAM" id="SignalP"/>
    </source>
</evidence>
<gene>
    <name evidence="10" type="ORF">GYM46_12245</name>
</gene>
<dbReference type="Gene3D" id="2.170.130.10">
    <property type="entry name" value="TonB-dependent receptor, plug domain"/>
    <property type="match status" value="1"/>
</dbReference>
<dbReference type="Pfam" id="PF00593">
    <property type="entry name" value="TonB_dep_Rec_b-barrel"/>
    <property type="match status" value="1"/>
</dbReference>
<evidence type="ECO:0000256" key="1">
    <source>
        <dbReference type="ARBA" id="ARBA00004442"/>
    </source>
</evidence>
<dbReference type="CDD" id="cd01347">
    <property type="entry name" value="ligand_gated_channel"/>
    <property type="match status" value="1"/>
</dbReference>
<dbReference type="PANTHER" id="PTHR40980">
    <property type="entry name" value="PLUG DOMAIN-CONTAINING PROTEIN"/>
    <property type="match status" value="1"/>
</dbReference>
<evidence type="ECO:0000256" key="5">
    <source>
        <dbReference type="ARBA" id="ARBA00023237"/>
    </source>
</evidence>
<accession>A0AB37E9U4</accession>
<comment type="subcellular location">
    <subcellularLocation>
        <location evidence="1 6">Cell outer membrane</location>
    </subcellularLocation>
</comment>
<evidence type="ECO:0000256" key="4">
    <source>
        <dbReference type="ARBA" id="ARBA00023136"/>
    </source>
</evidence>
<dbReference type="InterPro" id="IPR000531">
    <property type="entry name" value="Beta-barrel_TonB"/>
</dbReference>
<feature type="domain" description="TonB-dependent receptor-like beta-barrel" evidence="8">
    <location>
        <begin position="450"/>
        <end position="928"/>
    </location>
</feature>
<dbReference type="Gene3D" id="2.40.170.20">
    <property type="entry name" value="TonB-dependent receptor, beta-barrel domain"/>
    <property type="match status" value="1"/>
</dbReference>
<evidence type="ECO:0000256" key="6">
    <source>
        <dbReference type="RuleBase" id="RU003357"/>
    </source>
</evidence>
<evidence type="ECO:0000259" key="9">
    <source>
        <dbReference type="Pfam" id="PF07715"/>
    </source>
</evidence>
<dbReference type="InterPro" id="IPR010104">
    <property type="entry name" value="TonB_rcpt_bac"/>
</dbReference>
<organism evidence="10 11">
    <name type="scientific">Brevundimonas mediterranea</name>
    <dbReference type="NCBI Taxonomy" id="74329"/>
    <lineage>
        <taxon>Bacteria</taxon>
        <taxon>Pseudomonadati</taxon>
        <taxon>Pseudomonadota</taxon>
        <taxon>Alphaproteobacteria</taxon>
        <taxon>Caulobacterales</taxon>
        <taxon>Caulobacteraceae</taxon>
        <taxon>Brevundimonas</taxon>
    </lineage>
</organism>
<dbReference type="AlphaFoldDB" id="A0AB37E9U4"/>
<dbReference type="GO" id="GO:0009279">
    <property type="term" value="C:cell outer membrane"/>
    <property type="evidence" value="ECO:0007669"/>
    <property type="project" value="UniProtKB-SubCell"/>
</dbReference>
<comment type="similarity">
    <text evidence="6">Belongs to the TonB-dependent receptor family.</text>
</comment>
<feature type="signal peptide" evidence="7">
    <location>
        <begin position="1"/>
        <end position="37"/>
    </location>
</feature>
<dbReference type="KEGG" id="bmed:GYM46_12245"/>
<evidence type="ECO:0000256" key="2">
    <source>
        <dbReference type="ARBA" id="ARBA00022729"/>
    </source>
</evidence>
<dbReference type="NCBIfam" id="TIGR01782">
    <property type="entry name" value="TonB-Xanth-Caul"/>
    <property type="match status" value="1"/>
</dbReference>
<protein>
    <submittedName>
        <fullName evidence="10">TonB-dependent receptor</fullName>
    </submittedName>
</protein>
<dbReference type="InterPro" id="IPR036942">
    <property type="entry name" value="Beta-barrel_TonB_sf"/>
</dbReference>
<keyword evidence="4 6" id="KW-0472">Membrane</keyword>
<feature type="chain" id="PRO_5044304313" evidence="7">
    <location>
        <begin position="38"/>
        <end position="971"/>
    </location>
</feature>
<dbReference type="RefSeq" id="WP_008264324.1">
    <property type="nucleotide sequence ID" value="NZ_CP048751.1"/>
</dbReference>
<evidence type="ECO:0000256" key="3">
    <source>
        <dbReference type="ARBA" id="ARBA00023077"/>
    </source>
</evidence>
<name>A0AB37E9U4_9CAUL</name>
<dbReference type="SUPFAM" id="SSF56935">
    <property type="entry name" value="Porins"/>
    <property type="match status" value="1"/>
</dbReference>
<dbReference type="InterPro" id="IPR037066">
    <property type="entry name" value="Plug_dom_sf"/>
</dbReference>
<evidence type="ECO:0000313" key="10">
    <source>
        <dbReference type="EMBL" id="QIH73650.1"/>
    </source>
</evidence>
<sequence>MRSAFAGFHSIRPRASALHLTASALALAMALPAVAVAQTASQTEDGATEVEEIVVTGLRRGLADSIATKRRETSIVEAVSAEDIGKLPDVSIAESIARLPGLAAQRVNGRAQVISIRGLAPDFTTTLLNGRQQASSGDNRAVEFDQYPSELLSGVVIYKTPDAEVSGMGLSGTADLQTVRPLAFGQRALAVNLRGEMTEGDKLNDDVRNYGGRFSISYIDQLADGTLGLALGYAHLDSPSQNKHYKAYGYEAFGGVCEPIAPQTVCVREDGTEREESVQPDSADAALLLNGQEIFATSRLNQRDAVIGILEWRPTDQLHSTLDVYYSKFEQEETTRGAQWFSNAWADDAYFTDVVTEDRGGSLIGRSGTIHNATPIIRNDHNTREDEIFSIGLNTEYEINDRTRIVADLSYSNNRRRETILETYAGYGRGTGGVTPGTPNIGRTLDVIDFTVNDDGYPTYSEGLNYADASQVTLGDRAPWNGWGHDGAIRFPDVEETISSADLKIQRDMDGFFNTFTAGVNYAKREKSKRVDDYDLFLKNGRQQVYVDAQYLEAPVSLAWAGFGDVLAVDMSRALDVYYDRAPILDANYFDKNWDIEEQVTTAFVKLDFEGGRWRGNVGMQAVVQNQESTGVVINGTEPGAPIDPISVTKGADYLDILPSLNLIYDLGGGHRLRFAASRTMARPRMDEMRANVTPGFNALVCSTQACPQGSTVNPWSASGGNPELEPWRANAFDLAYEWYVDSTTYLSIAGFYKDLETYIYVQNGTFDFTGIPLPKGGQALLDEGLIISPIGQISLPANGDGGTVQGLEVSGALNFGTVWEPLDGLGMLGSISFTESDLNPDAEGREVRIPGLSGMVYNITGYYERGGFQARISKRFREAFKGEVVQLFATRGYTEILDDEQIDAQIGYTFEQGPLEGLGVLFQVNNLTNSPYRTRLGLDSGGTTTADGGSLPETYEEYGRQFLFGVNYRF</sequence>
<evidence type="ECO:0000259" key="8">
    <source>
        <dbReference type="Pfam" id="PF00593"/>
    </source>
</evidence>
<dbReference type="InterPro" id="IPR010917">
    <property type="entry name" value="TonB_rcpt_CS"/>
</dbReference>
<dbReference type="PROSITE" id="PS01156">
    <property type="entry name" value="TONB_DEPENDENT_REC_2"/>
    <property type="match status" value="1"/>
</dbReference>